<evidence type="ECO:0000313" key="3">
    <source>
        <dbReference type="Proteomes" id="UP000238312"/>
    </source>
</evidence>
<keyword evidence="3" id="KW-1185">Reference proteome</keyword>
<dbReference type="AlphaFoldDB" id="A0A2T0N891"/>
<feature type="transmembrane region" description="Helical" evidence="1">
    <location>
        <begin position="93"/>
        <end position="114"/>
    </location>
</feature>
<sequence length="157" mass="17090">MNPHDARTALADINRLQDATRDEIVRRAYATPRVLGVALGLFLALAVIDLGRPWTFAGLALGFVLYAGVGVLYEYRASVQRRPTTRELTYHTAVLAVMMVVFSVGRILGFAILGLPAHGLWSQAMAGAVLAAVAYVAATPLNRWVMRSIVRQDGGRR</sequence>
<feature type="transmembrane region" description="Helical" evidence="1">
    <location>
        <begin position="120"/>
        <end position="138"/>
    </location>
</feature>
<keyword evidence="1" id="KW-1133">Transmembrane helix</keyword>
<evidence type="ECO:0000256" key="1">
    <source>
        <dbReference type="SAM" id="Phobius"/>
    </source>
</evidence>
<keyword evidence="1" id="KW-0472">Membrane</keyword>
<dbReference type="Proteomes" id="UP000238312">
    <property type="component" value="Unassembled WGS sequence"/>
</dbReference>
<accession>A0A2T0N891</accession>
<feature type="transmembrane region" description="Helical" evidence="1">
    <location>
        <begin position="30"/>
        <end position="48"/>
    </location>
</feature>
<protein>
    <submittedName>
        <fullName evidence="2">Uncharacterized protein</fullName>
    </submittedName>
</protein>
<proteinExistence type="predicted"/>
<name>A0A2T0N891_9ACTN</name>
<evidence type="ECO:0000313" key="2">
    <source>
        <dbReference type="EMBL" id="PRX68975.1"/>
    </source>
</evidence>
<dbReference type="EMBL" id="PVNG01000002">
    <property type="protein sequence ID" value="PRX68975.1"/>
    <property type="molecule type" value="Genomic_DNA"/>
</dbReference>
<dbReference type="RefSeq" id="WP_181306980.1">
    <property type="nucleotide sequence ID" value="NZ_PVNG01000002.1"/>
</dbReference>
<keyword evidence="1" id="KW-0812">Transmembrane</keyword>
<feature type="transmembrane region" description="Helical" evidence="1">
    <location>
        <begin position="54"/>
        <end position="73"/>
    </location>
</feature>
<organism evidence="2 3">
    <name type="scientific">Nonomuraea fuscirosea</name>
    <dbReference type="NCBI Taxonomy" id="1291556"/>
    <lineage>
        <taxon>Bacteria</taxon>
        <taxon>Bacillati</taxon>
        <taxon>Actinomycetota</taxon>
        <taxon>Actinomycetes</taxon>
        <taxon>Streptosporangiales</taxon>
        <taxon>Streptosporangiaceae</taxon>
        <taxon>Nonomuraea</taxon>
    </lineage>
</organism>
<gene>
    <name evidence="2" type="ORF">B0I32_10231</name>
</gene>
<reference evidence="2 3" key="1">
    <citation type="submission" date="2018-03" db="EMBL/GenBank/DDBJ databases">
        <title>Genomic Encyclopedia of Type Strains, Phase III (KMG-III): the genomes of soil and plant-associated and newly described type strains.</title>
        <authorList>
            <person name="Whitman W."/>
        </authorList>
    </citation>
    <scope>NUCLEOTIDE SEQUENCE [LARGE SCALE GENOMIC DNA]</scope>
    <source>
        <strain evidence="2 3">CGMCC 4.7104</strain>
    </source>
</reference>
<comment type="caution">
    <text evidence="2">The sequence shown here is derived from an EMBL/GenBank/DDBJ whole genome shotgun (WGS) entry which is preliminary data.</text>
</comment>